<dbReference type="Gene3D" id="3.60.15.10">
    <property type="entry name" value="Ribonuclease Z/Hydroxyacylglutathione hydrolase-like"/>
    <property type="match status" value="1"/>
</dbReference>
<organism evidence="8 9">
    <name type="scientific">Candidatus Dojkabacteria bacterium CG_4_10_14_0_2_um_filter_Dojkabacteria_WS6_41_15</name>
    <dbReference type="NCBI Taxonomy" id="2014249"/>
    <lineage>
        <taxon>Bacteria</taxon>
        <taxon>Candidatus Dojkabacteria</taxon>
    </lineage>
</organism>
<evidence type="ECO:0000256" key="2">
    <source>
        <dbReference type="ARBA" id="ARBA00011738"/>
    </source>
</evidence>
<dbReference type="SMART" id="SM00849">
    <property type="entry name" value="Lactamase_B"/>
    <property type="match status" value="1"/>
</dbReference>
<comment type="catalytic activity">
    <reaction evidence="5">
        <text>a ribonucleotidyl-ribonucleotide-RNA + H2O = a 3'-end ribonucleotide-RNA + a 5'-end 5'-phospho-ribonucleoside-RNA + H(+)</text>
        <dbReference type="Rhea" id="RHEA:68096"/>
        <dbReference type="Rhea" id="RHEA-COMP:15179"/>
        <dbReference type="Rhea" id="RHEA-COMP:17355"/>
        <dbReference type="Rhea" id="RHEA-COMP:17428"/>
        <dbReference type="ChEBI" id="CHEBI:15377"/>
        <dbReference type="ChEBI" id="CHEBI:15378"/>
        <dbReference type="ChEBI" id="CHEBI:74896"/>
        <dbReference type="ChEBI" id="CHEBI:138282"/>
        <dbReference type="ChEBI" id="CHEBI:173118"/>
    </reaction>
    <physiologicalReaction direction="left-to-right" evidence="5">
        <dbReference type="Rhea" id="RHEA:68097"/>
    </physiologicalReaction>
</comment>
<proteinExistence type="predicted"/>
<evidence type="ECO:0000313" key="8">
    <source>
        <dbReference type="EMBL" id="PJA12090.1"/>
    </source>
</evidence>
<evidence type="ECO:0000256" key="5">
    <source>
        <dbReference type="ARBA" id="ARBA00044690"/>
    </source>
</evidence>
<comment type="subcellular location">
    <subcellularLocation>
        <location evidence="1">Cytoplasm</location>
        <location evidence="1">Cytosol</location>
    </subcellularLocation>
</comment>
<reference evidence="9" key="1">
    <citation type="submission" date="2017-09" db="EMBL/GenBank/DDBJ databases">
        <title>Depth-based differentiation of microbial function through sediment-hosted aquifers and enrichment of novel symbionts in the deep terrestrial subsurface.</title>
        <authorList>
            <person name="Probst A.J."/>
            <person name="Ladd B."/>
            <person name="Jarett J.K."/>
            <person name="Geller-Mcgrath D.E."/>
            <person name="Sieber C.M.K."/>
            <person name="Emerson J.B."/>
            <person name="Anantharaman K."/>
            <person name="Thomas B.C."/>
            <person name="Malmstrom R."/>
            <person name="Stieglmeier M."/>
            <person name="Klingl A."/>
            <person name="Woyke T."/>
            <person name="Ryan C.M."/>
            <person name="Banfield J.F."/>
        </authorList>
    </citation>
    <scope>NUCLEOTIDE SEQUENCE [LARGE SCALE GENOMIC DNA]</scope>
</reference>
<name>A0A2M7W0J2_9BACT</name>
<dbReference type="CDD" id="cd07711">
    <property type="entry name" value="MBLAC1-like_MBL-fold"/>
    <property type="match status" value="1"/>
</dbReference>
<dbReference type="InterPro" id="IPR039344">
    <property type="entry name" value="MBLAC1"/>
</dbReference>
<evidence type="ECO:0000256" key="1">
    <source>
        <dbReference type="ARBA" id="ARBA00004514"/>
    </source>
</evidence>
<comment type="function">
    <text evidence="6">Endoribonuclease that catalyzes the hydrolysis of histone-coding pre-mRNA 3'-end. Involved in histone pre-mRNA processing during the S-phase of the cell cycle, which is required for entering/progressing through S-phase. Cleaves histone pre-mRNA at a major and a minor cleavage site after the 5'-ACCCA-3' and the 5'-ACCCACA-3' sequence, respectively, and located downstream of the stem-loop. May require the presence of the HDE element located at the histone pre-RNA 3'-end to avoid non-specific cleavage.</text>
</comment>
<dbReference type="SUPFAM" id="SSF56281">
    <property type="entry name" value="Metallo-hydrolase/oxidoreductase"/>
    <property type="match status" value="1"/>
</dbReference>
<accession>A0A2M7W0J2</accession>
<dbReference type="PANTHER" id="PTHR23200:SF48">
    <property type="entry name" value="METALLO-BETA-LACTAMASE DOMAIN-CONTAINING PROTEIN 1"/>
    <property type="match status" value="1"/>
</dbReference>
<evidence type="ECO:0000259" key="7">
    <source>
        <dbReference type="SMART" id="SM00849"/>
    </source>
</evidence>
<protein>
    <recommendedName>
        <fullName evidence="3">Metallo-beta-lactamase domain-containing protein 1</fullName>
    </recommendedName>
    <alternativeName>
        <fullName evidence="4">Endoribonuclease MBLAC1</fullName>
    </alternativeName>
</protein>
<evidence type="ECO:0000256" key="4">
    <source>
        <dbReference type="ARBA" id="ARBA00032988"/>
    </source>
</evidence>
<evidence type="ECO:0000256" key="6">
    <source>
        <dbReference type="ARBA" id="ARBA00045869"/>
    </source>
</evidence>
<evidence type="ECO:0000256" key="3">
    <source>
        <dbReference type="ARBA" id="ARBA00014856"/>
    </source>
</evidence>
<dbReference type="InterPro" id="IPR001279">
    <property type="entry name" value="Metallo-B-lactamas"/>
</dbReference>
<dbReference type="Proteomes" id="UP000228952">
    <property type="component" value="Unassembled WGS sequence"/>
</dbReference>
<comment type="subunit">
    <text evidence="2">Homodimer.</text>
</comment>
<gene>
    <name evidence="8" type="ORF">COX64_05115</name>
</gene>
<dbReference type="EMBL" id="PFQB01000128">
    <property type="protein sequence ID" value="PJA12090.1"/>
    <property type="molecule type" value="Genomic_DNA"/>
</dbReference>
<dbReference type="InterPro" id="IPR036866">
    <property type="entry name" value="RibonucZ/Hydroxyglut_hydro"/>
</dbReference>
<dbReference type="AlphaFoldDB" id="A0A2M7W0J2"/>
<sequence>MKPFLTVLIQGYAHTDSAGITYASPTTTLLQSEGKNFLVDPGCNSTLLLEQLTNLHLQPTDIAAIFLSHYHPDHFLNIRLFPKTPIYDGSTEWKRDAEIPFLDYWLFPEFKIMATPGHATEQYSLLVDTENLGLVCIAQDVFWWEDGTQKSDTVDDLLAGKDPFANDEVALLESRKLVLNSGAQWIIPGHGKMFRNPLVGS</sequence>
<dbReference type="GO" id="GO:0005829">
    <property type="term" value="C:cytosol"/>
    <property type="evidence" value="ECO:0007669"/>
    <property type="project" value="UniProtKB-SubCell"/>
</dbReference>
<dbReference type="Pfam" id="PF00753">
    <property type="entry name" value="Lactamase_B"/>
    <property type="match status" value="1"/>
</dbReference>
<comment type="caution">
    <text evidence="8">The sequence shown here is derived from an EMBL/GenBank/DDBJ whole genome shotgun (WGS) entry which is preliminary data.</text>
</comment>
<evidence type="ECO:0000313" key="9">
    <source>
        <dbReference type="Proteomes" id="UP000228952"/>
    </source>
</evidence>
<feature type="domain" description="Metallo-beta-lactamase" evidence="7">
    <location>
        <begin position="24"/>
        <end position="190"/>
    </location>
</feature>
<dbReference type="PANTHER" id="PTHR23200">
    <property type="entry name" value="METALLO-BETA-LACTAMASE DOMAIN-CONTAINING PROTEIN 1"/>
    <property type="match status" value="1"/>
</dbReference>